<comment type="subcellular location">
    <subcellularLocation>
        <location evidence="1">Nucleus</location>
    </subcellularLocation>
</comment>
<accession>A0A9R0ESU8</accession>
<evidence type="ECO:0000256" key="6">
    <source>
        <dbReference type="ARBA" id="ARBA00023015"/>
    </source>
</evidence>
<evidence type="ECO:0000256" key="8">
    <source>
        <dbReference type="ARBA" id="ARBA00023163"/>
    </source>
</evidence>
<dbReference type="RefSeq" id="XP_035457280.2">
    <property type="nucleotide sequence ID" value="XM_035601387.2"/>
</dbReference>
<evidence type="ECO:0000313" key="13">
    <source>
        <dbReference type="RefSeq" id="XP_035457280.2"/>
    </source>
</evidence>
<dbReference type="GO" id="GO:0001227">
    <property type="term" value="F:DNA-binding transcription repressor activity, RNA polymerase II-specific"/>
    <property type="evidence" value="ECO:0007669"/>
    <property type="project" value="TreeGrafter"/>
</dbReference>
<dbReference type="PROSITE" id="PS00028">
    <property type="entry name" value="ZINC_FINGER_C2H2_1"/>
    <property type="match status" value="10"/>
</dbReference>
<keyword evidence="5" id="KW-0862">Zinc</keyword>
<evidence type="ECO:0000313" key="12">
    <source>
        <dbReference type="Proteomes" id="UP000829999"/>
    </source>
</evidence>
<dbReference type="GO" id="GO:0005654">
    <property type="term" value="C:nucleoplasm"/>
    <property type="evidence" value="ECO:0007669"/>
    <property type="project" value="TreeGrafter"/>
</dbReference>
<protein>
    <submittedName>
        <fullName evidence="13">Zinc finger protein 423-like</fullName>
    </submittedName>
</protein>
<dbReference type="Pfam" id="PF00096">
    <property type="entry name" value="zf-C2H2"/>
    <property type="match status" value="2"/>
</dbReference>
<dbReference type="GeneID" id="118280968"/>
<organism evidence="12 13">
    <name type="scientific">Spodoptera frugiperda</name>
    <name type="common">Fall armyworm</name>
    <dbReference type="NCBI Taxonomy" id="7108"/>
    <lineage>
        <taxon>Eukaryota</taxon>
        <taxon>Metazoa</taxon>
        <taxon>Ecdysozoa</taxon>
        <taxon>Arthropoda</taxon>
        <taxon>Hexapoda</taxon>
        <taxon>Insecta</taxon>
        <taxon>Pterygota</taxon>
        <taxon>Neoptera</taxon>
        <taxon>Endopterygota</taxon>
        <taxon>Lepidoptera</taxon>
        <taxon>Glossata</taxon>
        <taxon>Ditrysia</taxon>
        <taxon>Noctuoidea</taxon>
        <taxon>Noctuidae</taxon>
        <taxon>Amphipyrinae</taxon>
        <taxon>Spodoptera</taxon>
    </lineage>
</organism>
<dbReference type="PANTHER" id="PTHR24399:SF23">
    <property type="entry name" value="C2H2-TYPE DOMAIN-CONTAINING PROTEIN"/>
    <property type="match status" value="1"/>
</dbReference>
<dbReference type="FunFam" id="3.30.160.60:FF:000325">
    <property type="entry name" value="ZFP90 zinc finger protein"/>
    <property type="match status" value="1"/>
</dbReference>
<evidence type="ECO:0000256" key="5">
    <source>
        <dbReference type="ARBA" id="ARBA00022833"/>
    </source>
</evidence>
<keyword evidence="3" id="KW-0677">Repeat</keyword>
<dbReference type="PANTHER" id="PTHR24399">
    <property type="entry name" value="ZINC FINGER AND BTB DOMAIN-CONTAINING"/>
    <property type="match status" value="1"/>
</dbReference>
<dbReference type="OrthoDB" id="6077919at2759"/>
<feature type="domain" description="C2H2-type" evidence="11">
    <location>
        <begin position="897"/>
        <end position="924"/>
    </location>
</feature>
<dbReference type="InterPro" id="IPR036236">
    <property type="entry name" value="Znf_C2H2_sf"/>
</dbReference>
<feature type="domain" description="C2H2-type" evidence="11">
    <location>
        <begin position="690"/>
        <end position="717"/>
    </location>
</feature>
<keyword evidence="6" id="KW-0805">Transcription regulation</keyword>
<dbReference type="InterPro" id="IPR013087">
    <property type="entry name" value="Znf_C2H2_type"/>
</dbReference>
<feature type="domain" description="C2H2-type" evidence="11">
    <location>
        <begin position="925"/>
        <end position="948"/>
    </location>
</feature>
<evidence type="ECO:0000256" key="1">
    <source>
        <dbReference type="ARBA" id="ARBA00004123"/>
    </source>
</evidence>
<evidence type="ECO:0000256" key="3">
    <source>
        <dbReference type="ARBA" id="ARBA00022737"/>
    </source>
</evidence>
<dbReference type="SMART" id="SM00355">
    <property type="entry name" value="ZnF_C2H2"/>
    <property type="match status" value="15"/>
</dbReference>
<proteinExistence type="predicted"/>
<evidence type="ECO:0000256" key="10">
    <source>
        <dbReference type="PROSITE-ProRule" id="PRU00042"/>
    </source>
</evidence>
<evidence type="ECO:0000256" key="9">
    <source>
        <dbReference type="ARBA" id="ARBA00023242"/>
    </source>
</evidence>
<sequence>MSDSTRKRCRKSKLVPRECAMFEEAEIHVQPPVKKLFIPVHRNETFTKLKTPPIKLEKECDKSVLKKINAAVRQDSEDTRPIEESARKFEVDIQIETCDEDMSPANKLEGNKTMLRNHINNLDVTPFPSLELEVEDILKATEDILKTTTNTADKSLGLYIRNSIGHLMNNMNRLSYHEEAIQLALEAWEAWSNHSKYVNRTRPIFYKCYICKTAWWHLSEFSDHIVQHKDVIVCLEKNNNEANIVASYLNRGNFEDIYAEGKCSLCGRNYEHHQVMRYNQTGEYIVVNRRCEYPFFNCYYTMIHTISCEKCGIGDEGVCKCPICLVRFQELEDLNEHLVLCHSVRSDEPAVIGAIECKCSERYVSKLHHVCEDRTPVHQCLNCCESFYTKKLMRSHTEMSDRSYTCDICNENLDKSCTKYIHMMKHTDQFMLVAKCVQCPGFKLFVSEEDALQHKHSQHFMDAKKKMLFPKIIVPISCIVDKLKPDLSNVIKQEKMDEDDTLEHKEAPEIDVKIESDFVKEEPDQEENDEEEDEYNLVIKEEPIEINETQIYNEIYDQSTIVNATSVKEENLDEDYEGDIIKINFNFESNDEFGIKENIISKNQTQNICDDSDNDTPDPVLVGGRMKNRIYKCNKCGYQARHKKFKEHVESDCGNSTYNKKYYNCTQCDTMFPSLGKYLMHFTKHGFQEMACPECLRQFQTHTQMGQHVHTHIKQNFVRVKLISHESYAKSDFQCKQCSEIVTVDLFFDHWQTHLSHNPDGRVRSIEEIRKDVNPDRIAHEPLPGCLSDAVIKECLQHIMMKVPKECNYCHRKFSRVYGCKRHIIEHLLADAYAQKPVYGALRCQMCATGFPTPEKYKQHMRDHASLPVYKCELCDRTFSDSSNFTKHKKVHNYKVLVCDLCGKKFQAKASLIKHLVKHEVSAPIPCNLCDKTFYFESSYRRHVRYSHDKATFGFRCVICNERFDSLKYKWDHMWQVHKERKQKADCPICLESFRKYADVKFHAKMVHGMDVSVLSMKNASNGTMNLEQYFKSPRIRVGENETLVVYESE</sequence>
<dbReference type="SUPFAM" id="SSF57667">
    <property type="entry name" value="beta-beta-alpha zinc fingers"/>
    <property type="match status" value="2"/>
</dbReference>
<evidence type="ECO:0000256" key="7">
    <source>
        <dbReference type="ARBA" id="ARBA00023125"/>
    </source>
</evidence>
<dbReference type="PROSITE" id="PS50157">
    <property type="entry name" value="ZINC_FINGER_C2H2_2"/>
    <property type="match status" value="4"/>
</dbReference>
<gene>
    <name evidence="13" type="primary">LOC118280968</name>
</gene>
<dbReference type="GO" id="GO:0008270">
    <property type="term" value="F:zinc ion binding"/>
    <property type="evidence" value="ECO:0007669"/>
    <property type="project" value="UniProtKB-KW"/>
</dbReference>
<keyword evidence="9" id="KW-0539">Nucleus</keyword>
<dbReference type="AlphaFoldDB" id="A0A9R0ESU8"/>
<keyword evidence="8" id="KW-0804">Transcription</keyword>
<dbReference type="GO" id="GO:0000978">
    <property type="term" value="F:RNA polymerase II cis-regulatory region sequence-specific DNA binding"/>
    <property type="evidence" value="ECO:0007669"/>
    <property type="project" value="TreeGrafter"/>
</dbReference>
<keyword evidence="12" id="KW-1185">Reference proteome</keyword>
<keyword evidence="4 10" id="KW-0863">Zinc-finger</keyword>
<dbReference type="Gene3D" id="3.30.160.60">
    <property type="entry name" value="Classic Zinc Finger"/>
    <property type="match status" value="4"/>
</dbReference>
<reference evidence="13" key="1">
    <citation type="submission" date="2025-08" db="UniProtKB">
        <authorList>
            <consortium name="RefSeq"/>
        </authorList>
    </citation>
    <scope>IDENTIFICATION</scope>
    <source>
        <tissue evidence="13">Whole larval tissue</tissue>
    </source>
</reference>
<evidence type="ECO:0000259" key="11">
    <source>
        <dbReference type="PROSITE" id="PS50157"/>
    </source>
</evidence>
<keyword evidence="7" id="KW-0238">DNA-binding</keyword>
<feature type="domain" description="C2H2-type" evidence="11">
    <location>
        <begin position="870"/>
        <end position="892"/>
    </location>
</feature>
<dbReference type="Proteomes" id="UP000829999">
    <property type="component" value="Chromosome 19"/>
</dbReference>
<keyword evidence="2" id="KW-0479">Metal-binding</keyword>
<evidence type="ECO:0000256" key="4">
    <source>
        <dbReference type="ARBA" id="ARBA00022771"/>
    </source>
</evidence>
<name>A0A9R0ESU8_SPOFR</name>
<evidence type="ECO:0000256" key="2">
    <source>
        <dbReference type="ARBA" id="ARBA00022723"/>
    </source>
</evidence>